<dbReference type="SUPFAM" id="SSF53474">
    <property type="entry name" value="alpha/beta-Hydrolases"/>
    <property type="match status" value="1"/>
</dbReference>
<evidence type="ECO:0000313" key="3">
    <source>
        <dbReference type="EMBL" id="SDI95350.1"/>
    </source>
</evidence>
<dbReference type="AlphaFoldDB" id="A0A1G8PU10"/>
<name>A0A1G8PU10_9CLOT</name>
<dbReference type="Gene3D" id="3.40.50.1820">
    <property type="entry name" value="alpha/beta hydrolase"/>
    <property type="match status" value="1"/>
</dbReference>
<protein>
    <submittedName>
        <fullName evidence="3">Alpha/beta hydrolase fold</fullName>
    </submittedName>
</protein>
<reference evidence="3 4" key="1">
    <citation type="submission" date="2016-10" db="EMBL/GenBank/DDBJ databases">
        <authorList>
            <person name="de Groot N.N."/>
        </authorList>
    </citation>
    <scope>NUCLEOTIDE SEQUENCE [LARGE SCALE GENOMIC DNA]</scope>
    <source>
        <strain evidence="3 4">CGMCC 1.5058</strain>
    </source>
</reference>
<keyword evidence="1" id="KW-0472">Membrane</keyword>
<organism evidence="3 4">
    <name type="scientific">Proteiniclasticum ruminis</name>
    <dbReference type="NCBI Taxonomy" id="398199"/>
    <lineage>
        <taxon>Bacteria</taxon>
        <taxon>Bacillati</taxon>
        <taxon>Bacillota</taxon>
        <taxon>Clostridia</taxon>
        <taxon>Eubacteriales</taxon>
        <taxon>Clostridiaceae</taxon>
        <taxon>Proteiniclasticum</taxon>
    </lineage>
</organism>
<dbReference type="RefSeq" id="WP_031576403.1">
    <property type="nucleotide sequence ID" value="NZ_FNDZ01000005.1"/>
</dbReference>
<dbReference type="GO" id="GO:0016787">
    <property type="term" value="F:hydrolase activity"/>
    <property type="evidence" value="ECO:0007669"/>
    <property type="project" value="UniProtKB-KW"/>
</dbReference>
<evidence type="ECO:0000313" key="4">
    <source>
        <dbReference type="Proteomes" id="UP000183255"/>
    </source>
</evidence>
<dbReference type="InterPro" id="IPR029058">
    <property type="entry name" value="AB_hydrolase_fold"/>
</dbReference>
<keyword evidence="1" id="KW-0812">Transmembrane</keyword>
<accession>A0A1G8PU10</accession>
<sequence>MKFYEDSNSVERYRFRRIFHKKNLVKAILLLLAAALLAGYLYENYEAKQHLDAYTGNTITVNQVTYNYQVVGSGDYTVIVDGAAGESDLSRQKLVEAFDGKARLFFYDRPGYGGTKGDYKTPKEVAEDLHFIFRRFGWKMEFILVGEEYGSLVMQEYLHLYPDEVLGAVFLNPMGEALGSEEMARYEGIHTASFPSKEGLGLFGIPRALQNAGILDFFDHVDLPEEEKSMYANLRLSKDFMAALKTEYQYMTAGEPLPVKSMLLQDKPFALVTTKLSEERYSQDKYLSYSSDASVFYVQDSVRDILLERPKDVAPVLYTVVDKVIRSGYKK</sequence>
<evidence type="ECO:0000259" key="2">
    <source>
        <dbReference type="Pfam" id="PF00561"/>
    </source>
</evidence>
<feature type="transmembrane region" description="Helical" evidence="1">
    <location>
        <begin position="24"/>
        <end position="42"/>
    </location>
</feature>
<keyword evidence="1" id="KW-1133">Transmembrane helix</keyword>
<dbReference type="EMBL" id="FNDZ01000005">
    <property type="protein sequence ID" value="SDI95350.1"/>
    <property type="molecule type" value="Genomic_DNA"/>
</dbReference>
<proteinExistence type="predicted"/>
<dbReference type="Pfam" id="PF00561">
    <property type="entry name" value="Abhydrolase_1"/>
    <property type="match status" value="1"/>
</dbReference>
<dbReference type="Proteomes" id="UP000183255">
    <property type="component" value="Unassembled WGS sequence"/>
</dbReference>
<gene>
    <name evidence="3" type="ORF">SAMN05421804_105192</name>
</gene>
<keyword evidence="3" id="KW-0378">Hydrolase</keyword>
<dbReference type="InterPro" id="IPR000073">
    <property type="entry name" value="AB_hydrolase_1"/>
</dbReference>
<evidence type="ECO:0000256" key="1">
    <source>
        <dbReference type="SAM" id="Phobius"/>
    </source>
</evidence>
<feature type="domain" description="AB hydrolase-1" evidence="2">
    <location>
        <begin position="78"/>
        <end position="180"/>
    </location>
</feature>